<protein>
    <submittedName>
        <fullName evidence="2">Uncharacterized protein</fullName>
    </submittedName>
</protein>
<name>A0A914ZKZ2_PARUN</name>
<reference evidence="2" key="1">
    <citation type="submission" date="2022-11" db="UniProtKB">
        <authorList>
            <consortium name="WormBaseParasite"/>
        </authorList>
    </citation>
    <scope>IDENTIFICATION</scope>
</reference>
<evidence type="ECO:0000313" key="2">
    <source>
        <dbReference type="WBParaSite" id="PgB06_g112_t01"/>
    </source>
</evidence>
<proteinExistence type="predicted"/>
<accession>A0A914ZKZ2</accession>
<keyword evidence="1" id="KW-1185">Reference proteome</keyword>
<evidence type="ECO:0000313" key="1">
    <source>
        <dbReference type="Proteomes" id="UP000887569"/>
    </source>
</evidence>
<dbReference type="WBParaSite" id="PgB06_g112_t01">
    <property type="protein sequence ID" value="PgB06_g112_t01"/>
    <property type="gene ID" value="PgB06_g112"/>
</dbReference>
<sequence>MMLNKTTIHLEHFEFDLSFTAKLINNVLVLKWKIKIYVLYIFIVGDHLSHRSLYEFQRYHSG</sequence>
<dbReference type="Proteomes" id="UP000887569">
    <property type="component" value="Unplaced"/>
</dbReference>
<dbReference type="AlphaFoldDB" id="A0A914ZKZ2"/>
<organism evidence="1 2">
    <name type="scientific">Parascaris univalens</name>
    <name type="common">Nematode worm</name>
    <dbReference type="NCBI Taxonomy" id="6257"/>
    <lineage>
        <taxon>Eukaryota</taxon>
        <taxon>Metazoa</taxon>
        <taxon>Ecdysozoa</taxon>
        <taxon>Nematoda</taxon>
        <taxon>Chromadorea</taxon>
        <taxon>Rhabditida</taxon>
        <taxon>Spirurina</taxon>
        <taxon>Ascaridomorpha</taxon>
        <taxon>Ascaridoidea</taxon>
        <taxon>Ascarididae</taxon>
        <taxon>Parascaris</taxon>
    </lineage>
</organism>